<dbReference type="AlphaFoldDB" id="A0AAX1ZWM5"/>
<dbReference type="Proteomes" id="UP000286434">
    <property type="component" value="Unassembled WGS sequence"/>
</dbReference>
<feature type="transmembrane region" description="Helical" evidence="5">
    <location>
        <begin position="254"/>
        <end position="272"/>
    </location>
</feature>
<dbReference type="GO" id="GO:0016020">
    <property type="term" value="C:membrane"/>
    <property type="evidence" value="ECO:0007669"/>
    <property type="project" value="UniProtKB-SubCell"/>
</dbReference>
<feature type="transmembrane region" description="Helical" evidence="5">
    <location>
        <begin position="43"/>
        <end position="60"/>
    </location>
</feature>
<proteinExistence type="predicted"/>
<dbReference type="InterPro" id="IPR007016">
    <property type="entry name" value="O-antigen_ligase-rel_domated"/>
</dbReference>
<organism evidence="7 8">
    <name type="scientific">Anoxybacillus flavithermus</name>
    <dbReference type="NCBI Taxonomy" id="33934"/>
    <lineage>
        <taxon>Bacteria</taxon>
        <taxon>Bacillati</taxon>
        <taxon>Bacillota</taxon>
        <taxon>Bacilli</taxon>
        <taxon>Bacillales</taxon>
        <taxon>Anoxybacillaceae</taxon>
        <taxon>Anoxybacillus</taxon>
    </lineage>
</organism>
<gene>
    <name evidence="7" type="ORF">EA138_13725</name>
</gene>
<keyword evidence="7" id="KW-0436">Ligase</keyword>
<reference evidence="7 8" key="1">
    <citation type="submission" date="2019-01" db="EMBL/GenBank/DDBJ databases">
        <title>Anoxybacillus flavithermus in powdered infant formula.</title>
        <authorList>
            <person name="Rhee M.S."/>
            <person name="Choi I.-G."/>
            <person name="Cho T.J."/>
            <person name="Park B."/>
        </authorList>
    </citation>
    <scope>NUCLEOTIDE SEQUENCE [LARGE SCALE GENOMIC DNA]</scope>
    <source>
        <strain evidence="7 8">FHS-PPAM212</strain>
    </source>
</reference>
<evidence type="ECO:0000313" key="7">
    <source>
        <dbReference type="EMBL" id="RWU06912.1"/>
    </source>
</evidence>
<dbReference type="InterPro" id="IPR051533">
    <property type="entry name" value="WaaL-like"/>
</dbReference>
<feature type="transmembrane region" description="Helical" evidence="5">
    <location>
        <begin position="120"/>
        <end position="143"/>
    </location>
</feature>
<dbReference type="PANTHER" id="PTHR37422">
    <property type="entry name" value="TEICHURONIC ACID BIOSYNTHESIS PROTEIN TUAE"/>
    <property type="match status" value="1"/>
</dbReference>
<feature type="transmembrane region" description="Helical" evidence="5">
    <location>
        <begin position="12"/>
        <end position="31"/>
    </location>
</feature>
<feature type="transmembrane region" description="Helical" evidence="5">
    <location>
        <begin position="67"/>
        <end position="84"/>
    </location>
</feature>
<dbReference type="GO" id="GO:0016874">
    <property type="term" value="F:ligase activity"/>
    <property type="evidence" value="ECO:0007669"/>
    <property type="project" value="UniProtKB-KW"/>
</dbReference>
<feature type="transmembrane region" description="Helical" evidence="5">
    <location>
        <begin position="155"/>
        <end position="173"/>
    </location>
</feature>
<feature type="transmembrane region" description="Helical" evidence="5">
    <location>
        <begin position="347"/>
        <end position="367"/>
    </location>
</feature>
<feature type="transmembrane region" description="Helical" evidence="5">
    <location>
        <begin position="180"/>
        <end position="199"/>
    </location>
</feature>
<evidence type="ECO:0000256" key="4">
    <source>
        <dbReference type="ARBA" id="ARBA00023136"/>
    </source>
</evidence>
<evidence type="ECO:0000259" key="6">
    <source>
        <dbReference type="Pfam" id="PF04932"/>
    </source>
</evidence>
<evidence type="ECO:0000256" key="2">
    <source>
        <dbReference type="ARBA" id="ARBA00022692"/>
    </source>
</evidence>
<dbReference type="EMBL" id="SBBW01000115">
    <property type="protein sequence ID" value="RWU06912.1"/>
    <property type="molecule type" value="Genomic_DNA"/>
</dbReference>
<feature type="domain" description="O-antigen ligase-related" evidence="6">
    <location>
        <begin position="216"/>
        <end position="356"/>
    </location>
</feature>
<feature type="transmembrane region" description="Helical" evidence="5">
    <location>
        <begin position="388"/>
        <end position="415"/>
    </location>
</feature>
<protein>
    <submittedName>
        <fullName evidence="7">O-antigen ligase domain-containing protein</fullName>
    </submittedName>
</protein>
<evidence type="ECO:0000256" key="3">
    <source>
        <dbReference type="ARBA" id="ARBA00022989"/>
    </source>
</evidence>
<name>A0AAX1ZWM5_9BACL</name>
<sequence>MFLSINSIKLKLVKLLLLLLPFHYLFFVILLNDLSFAKYWKDIVFILLIFAHLLCIKNVLEAKVDLTLVTFFFFLIVVVYQLLISDIPLVALYHARIYIFPMILYFVLRNTRISLTNLKSIIRAIFVVAILVSIYGVVQSLFLKSDFLLKIGYPTLSNGQLSHVFFLSGISGFQRATSTFVYPNTFAFFLSLVFLVSFFNKELVFFKNDKIYYLGNFLILMALFLTFSRSVFLSLAIILFISKLRKINEISTKRLSILMLSISFFVLLTLLFKNVGIFKVVYDYSIRTFTLQDTSAVGHLNSYTHSLEIMKNNWFGTGLGYNGPKALMNFSNPNLTESSYFLMQFEVGIIGAIFYFFIYLSILFYSFKNSKNNTHCTTRNINLTTKYLIIFVLTSYLFLPYIQDIETMFIFWGFLGILDNRSNGVYTNAN</sequence>
<dbReference type="PANTHER" id="PTHR37422:SF17">
    <property type="entry name" value="O-ANTIGEN LIGASE"/>
    <property type="match status" value="1"/>
</dbReference>
<keyword evidence="4 5" id="KW-0472">Membrane</keyword>
<evidence type="ECO:0000313" key="8">
    <source>
        <dbReference type="Proteomes" id="UP000286434"/>
    </source>
</evidence>
<comment type="subcellular location">
    <subcellularLocation>
        <location evidence="1">Membrane</location>
        <topology evidence="1">Multi-pass membrane protein</topology>
    </subcellularLocation>
</comment>
<keyword evidence="3 5" id="KW-1133">Transmembrane helix</keyword>
<evidence type="ECO:0000256" key="1">
    <source>
        <dbReference type="ARBA" id="ARBA00004141"/>
    </source>
</evidence>
<accession>A0AAX1ZWM5</accession>
<keyword evidence="2 5" id="KW-0812">Transmembrane</keyword>
<evidence type="ECO:0000256" key="5">
    <source>
        <dbReference type="SAM" id="Phobius"/>
    </source>
</evidence>
<feature type="transmembrane region" description="Helical" evidence="5">
    <location>
        <begin position="211"/>
        <end position="242"/>
    </location>
</feature>
<comment type="caution">
    <text evidence="7">The sequence shown here is derived from an EMBL/GenBank/DDBJ whole genome shotgun (WGS) entry which is preliminary data.</text>
</comment>
<dbReference type="Pfam" id="PF04932">
    <property type="entry name" value="Wzy_C"/>
    <property type="match status" value="1"/>
</dbReference>
<feature type="transmembrane region" description="Helical" evidence="5">
    <location>
        <begin position="90"/>
        <end position="108"/>
    </location>
</feature>